<name>A0A2J7ZTG1_9CHLO</name>
<feature type="domain" description="NmrA-like" evidence="6">
    <location>
        <begin position="50"/>
        <end position="121"/>
    </location>
</feature>
<feature type="region of interest" description="Disordered" evidence="5">
    <location>
        <begin position="223"/>
        <end position="257"/>
    </location>
</feature>
<evidence type="ECO:0000256" key="5">
    <source>
        <dbReference type="SAM" id="MobiDB-lite"/>
    </source>
</evidence>
<accession>A0A2J7ZTG1</accession>
<comment type="caution">
    <text evidence="7">The sequence shown here is derived from an EMBL/GenBank/DDBJ whole genome shotgun (WGS) entry which is preliminary data.</text>
</comment>
<keyword evidence="8" id="KW-1185">Reference proteome</keyword>
<dbReference type="EMBL" id="PGGS01000488">
    <property type="protein sequence ID" value="PNH03567.1"/>
    <property type="molecule type" value="Genomic_DNA"/>
</dbReference>
<evidence type="ECO:0000256" key="3">
    <source>
        <dbReference type="ARBA" id="ARBA00022640"/>
    </source>
</evidence>
<evidence type="ECO:0000313" key="8">
    <source>
        <dbReference type="Proteomes" id="UP000236333"/>
    </source>
</evidence>
<feature type="domain" description="NmrA-like" evidence="6">
    <location>
        <begin position="299"/>
        <end position="370"/>
    </location>
</feature>
<dbReference type="OrthoDB" id="419598at2759"/>
<dbReference type="PANTHER" id="PTHR47128">
    <property type="match status" value="1"/>
</dbReference>
<protein>
    <recommendedName>
        <fullName evidence="6">NmrA-like domain-containing protein</fullName>
    </recommendedName>
</protein>
<keyword evidence="2" id="KW-0602">Photosynthesis</keyword>
<dbReference type="PANTHER" id="PTHR47128:SF2">
    <property type="entry name" value="PROTEIN HIGH CHLOROPHYLL FLUORESCENCE PHENOTYPE 244, CHLOROPLASTIC"/>
    <property type="match status" value="1"/>
</dbReference>
<keyword evidence="3" id="KW-0934">Plastid</keyword>
<sequence length="569" mass="61685">MLHSSNLAGQRVARRGANAFAPVRASAGRLTRVRVYANAAAAAQGTQVPKNVMLVVGATGTLGRQVVRRALDDGYDVRCLVRPRPNPADFLRDWGAKVVNGDLTDPASIPACLVGVHTVVDCATARPEESTRKVDWDGKVALIQSAQDEATSALDGPTEGRLYALIRKRVGCYVSVGHRMQLLQHHTHVLECLGGGQWRFGSSADYQRRMMAIHATFTGMHSAAGSGFPGPPGHQPSLRGGGLNGGTAKAEQGSNLAGQRVARRGANAFAPVRASAGRLTRVRVYANAAAAAQGTQVPKNVMLVVGATGTLGRQVVRRALDDGYDVRCLVRPRPNPADFLRDWGAKVVNGDLTDPASIPACLVGVHTVVDCATARPEESTRKVDWDGKVALIQSAQEYFTRIMKKLKEVGATADRTNFYASQRQLVAGTEADQSSPTNRRIQRVDKASRKSLTLSGPKAWTTREVIELCAKMADTRAQVTTVPTWLLKGTRSVLRSMQWAWDAADRLAFAEVLSNNDVWTSDMAEVYRILELDPNSAVALEDYLQEYFTRIMKKLKEVGATADRTNFYV</sequence>
<dbReference type="GO" id="GO:0009523">
    <property type="term" value="C:photosystem II"/>
    <property type="evidence" value="ECO:0007669"/>
    <property type="project" value="UniProtKB-KW"/>
</dbReference>
<dbReference type="SUPFAM" id="SSF51735">
    <property type="entry name" value="NAD(P)-binding Rossmann-fold domains"/>
    <property type="match status" value="2"/>
</dbReference>
<comment type="subcellular location">
    <subcellularLocation>
        <location evidence="1">Plastid</location>
    </subcellularLocation>
</comment>
<dbReference type="AlphaFoldDB" id="A0A2J7ZTG1"/>
<dbReference type="InterPro" id="IPR044256">
    <property type="entry name" value="HCF244-like"/>
</dbReference>
<evidence type="ECO:0000313" key="7">
    <source>
        <dbReference type="EMBL" id="PNH03567.1"/>
    </source>
</evidence>
<dbReference type="InterPro" id="IPR008030">
    <property type="entry name" value="NmrA-like"/>
</dbReference>
<proteinExistence type="predicted"/>
<dbReference type="Proteomes" id="UP000236333">
    <property type="component" value="Unassembled WGS sequence"/>
</dbReference>
<reference evidence="7 8" key="1">
    <citation type="journal article" date="2017" name="Mol. Biol. Evol.">
        <title>The 4-celled Tetrabaena socialis nuclear genome reveals the essential components for genetic control of cell number at the origin of multicellularity in the volvocine lineage.</title>
        <authorList>
            <person name="Featherston J."/>
            <person name="Arakaki Y."/>
            <person name="Hanschen E.R."/>
            <person name="Ferris P.J."/>
            <person name="Michod R.E."/>
            <person name="Olson B.J.S.C."/>
            <person name="Nozaki H."/>
            <person name="Durand P.M."/>
        </authorList>
    </citation>
    <scope>NUCLEOTIDE SEQUENCE [LARGE SCALE GENOMIC DNA]</scope>
    <source>
        <strain evidence="7 8">NIES-571</strain>
    </source>
</reference>
<dbReference type="Gene3D" id="3.40.50.720">
    <property type="entry name" value="NAD(P)-binding Rossmann-like Domain"/>
    <property type="match status" value="2"/>
</dbReference>
<evidence type="ECO:0000256" key="2">
    <source>
        <dbReference type="ARBA" id="ARBA00022531"/>
    </source>
</evidence>
<dbReference type="InterPro" id="IPR036291">
    <property type="entry name" value="NAD(P)-bd_dom_sf"/>
</dbReference>
<dbReference type="Pfam" id="PF05368">
    <property type="entry name" value="NmrA"/>
    <property type="match status" value="2"/>
</dbReference>
<gene>
    <name evidence="7" type="ORF">TSOC_010380</name>
</gene>
<dbReference type="GO" id="GO:0015979">
    <property type="term" value="P:photosynthesis"/>
    <property type="evidence" value="ECO:0007669"/>
    <property type="project" value="UniProtKB-KW"/>
</dbReference>
<evidence type="ECO:0000256" key="4">
    <source>
        <dbReference type="ARBA" id="ARBA00023276"/>
    </source>
</evidence>
<organism evidence="7 8">
    <name type="scientific">Tetrabaena socialis</name>
    <dbReference type="NCBI Taxonomy" id="47790"/>
    <lineage>
        <taxon>Eukaryota</taxon>
        <taxon>Viridiplantae</taxon>
        <taxon>Chlorophyta</taxon>
        <taxon>core chlorophytes</taxon>
        <taxon>Chlorophyceae</taxon>
        <taxon>CS clade</taxon>
        <taxon>Chlamydomonadales</taxon>
        <taxon>Tetrabaenaceae</taxon>
        <taxon>Tetrabaena</taxon>
    </lineage>
</organism>
<evidence type="ECO:0000259" key="6">
    <source>
        <dbReference type="Pfam" id="PF05368"/>
    </source>
</evidence>
<dbReference type="GO" id="GO:0009536">
    <property type="term" value="C:plastid"/>
    <property type="evidence" value="ECO:0007669"/>
    <property type="project" value="UniProtKB-SubCell"/>
</dbReference>
<keyword evidence="4" id="KW-0604">Photosystem II</keyword>
<feature type="region of interest" description="Disordered" evidence="5">
    <location>
        <begin position="429"/>
        <end position="450"/>
    </location>
</feature>
<evidence type="ECO:0000256" key="1">
    <source>
        <dbReference type="ARBA" id="ARBA00004474"/>
    </source>
</evidence>